<proteinExistence type="predicted"/>
<dbReference type="EMBL" id="JADCTT010000006">
    <property type="protein sequence ID" value="KAF9750823.1"/>
    <property type="molecule type" value="Genomic_DNA"/>
</dbReference>
<dbReference type="InterPro" id="IPR016035">
    <property type="entry name" value="Acyl_Trfase/lysoPLipase"/>
</dbReference>
<dbReference type="GO" id="GO:0016042">
    <property type="term" value="P:lipid catabolic process"/>
    <property type="evidence" value="ECO:0007669"/>
    <property type="project" value="UniProtKB-UniRule"/>
</dbReference>
<dbReference type="Gene3D" id="3.40.1090.10">
    <property type="entry name" value="Cytosolic phospholipase A2 catalytic domain"/>
    <property type="match status" value="1"/>
</dbReference>
<evidence type="ECO:0000313" key="6">
    <source>
        <dbReference type="EMBL" id="KAF9750823.1"/>
    </source>
</evidence>
<gene>
    <name evidence="6" type="ORF">IM811_015043</name>
</gene>
<feature type="short sequence motif" description="GXSXG" evidence="4">
    <location>
        <begin position="25"/>
        <end position="29"/>
    </location>
</feature>
<dbReference type="SUPFAM" id="SSF52540">
    <property type="entry name" value="P-loop containing nucleoside triphosphate hydrolases"/>
    <property type="match status" value="1"/>
</dbReference>
<dbReference type="Gene3D" id="3.40.50.300">
    <property type="entry name" value="P-loop containing nucleotide triphosphate hydrolases"/>
    <property type="match status" value="1"/>
</dbReference>
<evidence type="ECO:0000259" key="5">
    <source>
        <dbReference type="PROSITE" id="PS51635"/>
    </source>
</evidence>
<evidence type="ECO:0000256" key="2">
    <source>
        <dbReference type="ARBA" id="ARBA00022963"/>
    </source>
</evidence>
<dbReference type="SUPFAM" id="SSF52151">
    <property type="entry name" value="FabD/lysophospholipase-like"/>
    <property type="match status" value="1"/>
</dbReference>
<feature type="active site" description="Proton acceptor" evidence="4">
    <location>
        <position position="162"/>
    </location>
</feature>
<dbReference type="GO" id="GO:0043531">
    <property type="term" value="F:ADP binding"/>
    <property type="evidence" value="ECO:0007669"/>
    <property type="project" value="InterPro"/>
</dbReference>
<name>A0A8H7N7Y5_BIOOC</name>
<keyword evidence="3 4" id="KW-0443">Lipid metabolism</keyword>
<dbReference type="PROSITE" id="PS51635">
    <property type="entry name" value="PNPLA"/>
    <property type="match status" value="1"/>
</dbReference>
<sequence>MLQVRIHNGLDYTPEPYQCFDFICGTSTGGLVAVLIGRLGKTLDECEGLFRKLGSDIFESSSLLKSSRLVLKGSRHTGESLAEAIRAQAGHDLMYDKDCPSTGHVPVAVVAVSKTTTNDYLFRTYGVRANTEACPIIDACRATSAATTFFPSIMINGVEYVDGAFGKNNPSGAALSELESSEWIAPMQDALQKPSLASNFVPGVLRAIEAAKSCMKIATDCHQVHLEVASRFTKVGANDLYYRFDVDRGLESVALDESDKVALQHVSAVTKAYLRERSNEIENCARMIVPISRAQRLQVTVCSGLPEKSPYFYGRDEELARMEDGLEPSKPGRKAVLLCGIGGSGKTQLVLQYIEQHKTDYNAIIWINASTKESAARSLEEASIIIATQWPADLPLSSNGGSNTLSHVRSRLQHTRHREWLLVLDSLDDPEHHFSEYIPSCNFGSVIVTSTAFRSCFGFRPEKTIEVEGLDTASALSLLNTTSKQAGASEEDETAAKAIIKELSGIPLALEQAGGLISNGEFTFSQFLTSYKTNYKSLMSIRPEKAMWAYEKSRVIITVIDMAIKSLGPDIKYVSLLTMIAIVGPGSLMSDEMKGLHNVLQDHGFLRLALRRLASFSLVRIKEENGQLKSLFLHRIICQWVLETEMIRWKQDCIVFVSYNLAAQICEALEVLPLAGTPKRTLTEGPIIDRKYLAPFKSTLSLIDIYVPDITLNPNFSMMQCLYATVVHHAAWIYTFEGDPEKGRAYFEIAIEMQNSKSFLTGDEEKTRSVSLLHLTGLGQAS</sequence>
<dbReference type="InterPro" id="IPR041664">
    <property type="entry name" value="AAA_16"/>
</dbReference>
<dbReference type="GO" id="GO:0019369">
    <property type="term" value="P:arachidonate metabolic process"/>
    <property type="evidence" value="ECO:0007669"/>
    <property type="project" value="TreeGrafter"/>
</dbReference>
<dbReference type="PANTHER" id="PTHR24185">
    <property type="entry name" value="CALCIUM-INDEPENDENT PHOSPHOLIPASE A2-GAMMA"/>
    <property type="match status" value="1"/>
</dbReference>
<reference evidence="6" key="1">
    <citation type="submission" date="2020-10" db="EMBL/GenBank/DDBJ databases">
        <title>High-Quality Genome Resource of Clonostachys rosea strain S41 by Oxford Nanopore Long-Read Sequencing.</title>
        <authorList>
            <person name="Wang H."/>
        </authorList>
    </citation>
    <scope>NUCLEOTIDE SEQUENCE</scope>
    <source>
        <strain evidence="6">S41</strain>
    </source>
</reference>
<evidence type="ECO:0000256" key="1">
    <source>
        <dbReference type="ARBA" id="ARBA00022801"/>
    </source>
</evidence>
<feature type="active site" description="Nucleophile" evidence="4">
    <location>
        <position position="27"/>
    </location>
</feature>
<dbReference type="PANTHER" id="PTHR24185:SF1">
    <property type="entry name" value="CALCIUM-INDEPENDENT PHOSPHOLIPASE A2-GAMMA"/>
    <property type="match status" value="1"/>
</dbReference>
<dbReference type="GO" id="GO:0046486">
    <property type="term" value="P:glycerolipid metabolic process"/>
    <property type="evidence" value="ECO:0007669"/>
    <property type="project" value="UniProtKB-ARBA"/>
</dbReference>
<dbReference type="PRINTS" id="PR00364">
    <property type="entry name" value="DISEASERSIST"/>
</dbReference>
<dbReference type="Pfam" id="PF01734">
    <property type="entry name" value="Patatin"/>
    <property type="match status" value="1"/>
</dbReference>
<dbReference type="Proteomes" id="UP000616885">
    <property type="component" value="Unassembled WGS sequence"/>
</dbReference>
<dbReference type="AlphaFoldDB" id="A0A8H7N7Y5"/>
<comment type="caution">
    <text evidence="6">The sequence shown here is derived from an EMBL/GenBank/DDBJ whole genome shotgun (WGS) entry which is preliminary data.</text>
</comment>
<protein>
    <recommendedName>
        <fullName evidence="5">PNPLA domain-containing protein</fullName>
    </recommendedName>
</protein>
<feature type="short sequence motif" description="DGA/G" evidence="4">
    <location>
        <begin position="162"/>
        <end position="164"/>
    </location>
</feature>
<dbReference type="InterPro" id="IPR002641">
    <property type="entry name" value="PNPLA_dom"/>
</dbReference>
<keyword evidence="2 4" id="KW-0442">Lipid degradation</keyword>
<organism evidence="6 7">
    <name type="scientific">Bionectria ochroleuca</name>
    <name type="common">Gliocladium roseum</name>
    <dbReference type="NCBI Taxonomy" id="29856"/>
    <lineage>
        <taxon>Eukaryota</taxon>
        <taxon>Fungi</taxon>
        <taxon>Dikarya</taxon>
        <taxon>Ascomycota</taxon>
        <taxon>Pezizomycotina</taxon>
        <taxon>Sordariomycetes</taxon>
        <taxon>Hypocreomycetidae</taxon>
        <taxon>Hypocreales</taxon>
        <taxon>Bionectriaceae</taxon>
        <taxon>Clonostachys</taxon>
    </lineage>
</organism>
<keyword evidence="1 4" id="KW-0378">Hydrolase</keyword>
<feature type="domain" description="PNPLA" evidence="5">
    <location>
        <begin position="1"/>
        <end position="175"/>
    </location>
</feature>
<dbReference type="Pfam" id="PF13191">
    <property type="entry name" value="AAA_16"/>
    <property type="match status" value="1"/>
</dbReference>
<evidence type="ECO:0000313" key="7">
    <source>
        <dbReference type="Proteomes" id="UP000616885"/>
    </source>
</evidence>
<dbReference type="GO" id="GO:0016020">
    <property type="term" value="C:membrane"/>
    <property type="evidence" value="ECO:0007669"/>
    <property type="project" value="TreeGrafter"/>
</dbReference>
<evidence type="ECO:0000256" key="4">
    <source>
        <dbReference type="PROSITE-ProRule" id="PRU01161"/>
    </source>
</evidence>
<dbReference type="GO" id="GO:0047499">
    <property type="term" value="F:calcium-independent phospholipase A2 activity"/>
    <property type="evidence" value="ECO:0007669"/>
    <property type="project" value="TreeGrafter"/>
</dbReference>
<accession>A0A8H7N7Y5</accession>
<comment type="caution">
    <text evidence="4">Lacks conserved residue(s) required for the propagation of feature annotation.</text>
</comment>
<dbReference type="InterPro" id="IPR027417">
    <property type="entry name" value="P-loop_NTPase"/>
</dbReference>
<evidence type="ECO:0000256" key="3">
    <source>
        <dbReference type="ARBA" id="ARBA00023098"/>
    </source>
</evidence>